<dbReference type="Gene3D" id="3.20.20.140">
    <property type="entry name" value="Metal-dependent hydrolases"/>
    <property type="match status" value="1"/>
</dbReference>
<dbReference type="InterPro" id="IPR016195">
    <property type="entry name" value="Pol/histidinol_Pase-like"/>
</dbReference>
<dbReference type="PANTHER" id="PTHR13031:SF0">
    <property type="entry name" value="RIBONUCLEASE P PROTEIN SUBUNIT P30"/>
    <property type="match status" value="1"/>
</dbReference>
<dbReference type="AlphaFoldDB" id="A0A9P9ILC7"/>
<comment type="similarity">
    <text evidence="2">Belongs to the eukaryotic/archaeal RNase P protein component 3 family.</text>
</comment>
<feature type="compositionally biased region" description="Basic and acidic residues" evidence="4">
    <location>
        <begin position="181"/>
        <end position="197"/>
    </location>
</feature>
<dbReference type="GO" id="GO:0008033">
    <property type="term" value="P:tRNA processing"/>
    <property type="evidence" value="ECO:0007669"/>
    <property type="project" value="UniProtKB-KW"/>
</dbReference>
<keyword evidence="6" id="KW-1185">Reference proteome</keyword>
<evidence type="ECO:0000256" key="4">
    <source>
        <dbReference type="SAM" id="MobiDB-lite"/>
    </source>
</evidence>
<dbReference type="EMBL" id="JAGMWT010000008">
    <property type="protein sequence ID" value="KAH7123559.1"/>
    <property type="molecule type" value="Genomic_DNA"/>
</dbReference>
<evidence type="ECO:0000313" key="6">
    <source>
        <dbReference type="Proteomes" id="UP000700596"/>
    </source>
</evidence>
<dbReference type="SUPFAM" id="SSF89550">
    <property type="entry name" value="PHP domain-like"/>
    <property type="match status" value="1"/>
</dbReference>
<proteinExistence type="inferred from homology"/>
<dbReference type="OrthoDB" id="17948at2759"/>
<dbReference type="InterPro" id="IPR002738">
    <property type="entry name" value="RNase_P_p30"/>
</dbReference>
<keyword evidence="3" id="KW-0819">tRNA processing</keyword>
<dbReference type="PANTHER" id="PTHR13031">
    <property type="entry name" value="RIBONUCLEASE P SUBUNIT P30"/>
    <property type="match status" value="1"/>
</dbReference>
<dbReference type="Pfam" id="PF01876">
    <property type="entry name" value="RNase_P_p30"/>
    <property type="match status" value="1"/>
</dbReference>
<gene>
    <name evidence="5" type="ORF">B0J11DRAFT_550465</name>
</gene>
<evidence type="ECO:0000256" key="2">
    <source>
        <dbReference type="ARBA" id="ARBA00007331"/>
    </source>
</evidence>
<evidence type="ECO:0000256" key="3">
    <source>
        <dbReference type="ARBA" id="ARBA00022694"/>
    </source>
</evidence>
<evidence type="ECO:0000256" key="1">
    <source>
        <dbReference type="ARBA" id="ARBA00004123"/>
    </source>
</evidence>
<name>A0A9P9ILC7_9PLEO</name>
<dbReference type="GO" id="GO:0005655">
    <property type="term" value="C:nucleolar ribonuclease P complex"/>
    <property type="evidence" value="ECO:0007669"/>
    <property type="project" value="TreeGrafter"/>
</dbReference>
<organism evidence="5 6">
    <name type="scientific">Dendryphion nanum</name>
    <dbReference type="NCBI Taxonomy" id="256645"/>
    <lineage>
        <taxon>Eukaryota</taxon>
        <taxon>Fungi</taxon>
        <taxon>Dikarya</taxon>
        <taxon>Ascomycota</taxon>
        <taxon>Pezizomycotina</taxon>
        <taxon>Dothideomycetes</taxon>
        <taxon>Pleosporomycetidae</taxon>
        <taxon>Pleosporales</taxon>
        <taxon>Torulaceae</taxon>
        <taxon>Dendryphion</taxon>
    </lineage>
</organism>
<feature type="region of interest" description="Disordered" evidence="4">
    <location>
        <begin position="174"/>
        <end position="208"/>
    </location>
</feature>
<evidence type="ECO:0000313" key="5">
    <source>
        <dbReference type="EMBL" id="KAH7123559.1"/>
    </source>
</evidence>
<accession>A0A9P9ILC7</accession>
<dbReference type="GO" id="GO:0003723">
    <property type="term" value="F:RNA binding"/>
    <property type="evidence" value="ECO:0007669"/>
    <property type="project" value="TreeGrafter"/>
</dbReference>
<dbReference type="Proteomes" id="UP000700596">
    <property type="component" value="Unassembled WGS sequence"/>
</dbReference>
<protein>
    <submittedName>
        <fullName evidence="5">Ribonuclease P/MRP 30 subunit</fullName>
    </submittedName>
</protein>
<comment type="caution">
    <text evidence="5">The sequence shown here is derived from an EMBL/GenBank/DDBJ whole genome shotgun (WGS) entry which is preliminary data.</text>
</comment>
<comment type="subcellular location">
    <subcellularLocation>
        <location evidence="1">Nucleus</location>
    </subcellularLocation>
</comment>
<sequence length="208" mass="23032">MFYDLNVPWTDKQEKMQRTIAFLDESAPLRPHYDLLAARPTTDRTLQLACTTLDIDIISLDLSLRWESHYKYSTIAGAIARGIRFEICYSQALLGDAAAKRNLIANATQLIRVSRGRGLIFSSEAKSILGLRAPSDIVNLADCWGLGHERGKDGLSREARGTVESARLRKESWKGPVVVAQKKEEKNQGANKRKGDVAEGAGRRGGVH</sequence>
<reference evidence="5" key="1">
    <citation type="journal article" date="2021" name="Nat. Commun.">
        <title>Genetic determinants of endophytism in the Arabidopsis root mycobiome.</title>
        <authorList>
            <person name="Mesny F."/>
            <person name="Miyauchi S."/>
            <person name="Thiergart T."/>
            <person name="Pickel B."/>
            <person name="Atanasova L."/>
            <person name="Karlsson M."/>
            <person name="Huettel B."/>
            <person name="Barry K.W."/>
            <person name="Haridas S."/>
            <person name="Chen C."/>
            <person name="Bauer D."/>
            <person name="Andreopoulos W."/>
            <person name="Pangilinan J."/>
            <person name="LaButti K."/>
            <person name="Riley R."/>
            <person name="Lipzen A."/>
            <person name="Clum A."/>
            <person name="Drula E."/>
            <person name="Henrissat B."/>
            <person name="Kohler A."/>
            <person name="Grigoriev I.V."/>
            <person name="Martin F.M."/>
            <person name="Hacquard S."/>
        </authorList>
    </citation>
    <scope>NUCLEOTIDE SEQUENCE</scope>
    <source>
        <strain evidence="5">MPI-CAGE-CH-0243</strain>
    </source>
</reference>